<reference evidence="6" key="3">
    <citation type="submission" date="2020-05" db="EMBL/GenBank/DDBJ databases">
        <title>Electrophorus electricus (electric eel) genome, fEleEle1, primary haplotype.</title>
        <authorList>
            <person name="Myers G."/>
            <person name="Meyer A."/>
            <person name="Fedrigo O."/>
            <person name="Formenti G."/>
            <person name="Rhie A."/>
            <person name="Tracey A."/>
            <person name="Sims Y."/>
            <person name="Jarvis E.D."/>
        </authorList>
    </citation>
    <scope>NUCLEOTIDE SEQUENCE [LARGE SCALE GENOMIC DNA]</scope>
</reference>
<evidence type="ECO:0000256" key="1">
    <source>
        <dbReference type="ARBA" id="ARBA00022741"/>
    </source>
</evidence>
<dbReference type="STRING" id="8005.ENSEEEP00000006739"/>
<organism evidence="6 7">
    <name type="scientific">Electrophorus electricus</name>
    <name type="common">Electric eel</name>
    <name type="synonym">Gymnotus electricus</name>
    <dbReference type="NCBI Taxonomy" id="8005"/>
    <lineage>
        <taxon>Eukaryota</taxon>
        <taxon>Metazoa</taxon>
        <taxon>Chordata</taxon>
        <taxon>Craniata</taxon>
        <taxon>Vertebrata</taxon>
        <taxon>Euteleostomi</taxon>
        <taxon>Actinopterygii</taxon>
        <taxon>Neopterygii</taxon>
        <taxon>Teleostei</taxon>
        <taxon>Ostariophysi</taxon>
        <taxon>Gymnotiformes</taxon>
        <taxon>Gymnotoidei</taxon>
        <taxon>Gymnotidae</taxon>
        <taxon>Electrophorus</taxon>
    </lineage>
</organism>
<feature type="domain" description="Protein kinase" evidence="5">
    <location>
        <begin position="167"/>
        <end position="472"/>
    </location>
</feature>
<dbReference type="PANTHER" id="PTHR27001">
    <property type="entry name" value="OS01G0253100 PROTEIN"/>
    <property type="match status" value="1"/>
</dbReference>
<gene>
    <name evidence="6" type="primary">IRAK1</name>
</gene>
<evidence type="ECO:0000259" key="5">
    <source>
        <dbReference type="PROSITE" id="PS50011"/>
    </source>
</evidence>
<dbReference type="GO" id="GO:0071345">
    <property type="term" value="P:cellular response to cytokine stimulus"/>
    <property type="evidence" value="ECO:0007669"/>
    <property type="project" value="UniProtKB-ARBA"/>
</dbReference>
<evidence type="ECO:0000256" key="4">
    <source>
        <dbReference type="SAM" id="MobiDB-lite"/>
    </source>
</evidence>
<evidence type="ECO:0000313" key="7">
    <source>
        <dbReference type="Proteomes" id="UP000314983"/>
    </source>
</evidence>
<dbReference type="SMART" id="SM00220">
    <property type="entry name" value="S_TKc"/>
    <property type="match status" value="1"/>
</dbReference>
<dbReference type="GO" id="GO:0005524">
    <property type="term" value="F:ATP binding"/>
    <property type="evidence" value="ECO:0007669"/>
    <property type="project" value="UniProtKB-UniRule"/>
</dbReference>
<dbReference type="Proteomes" id="UP000314983">
    <property type="component" value="Chromosome 23"/>
</dbReference>
<dbReference type="PROSITE" id="PS00108">
    <property type="entry name" value="PROTEIN_KINASE_ST"/>
    <property type="match status" value="1"/>
</dbReference>
<accession>A0A4W4E652</accession>
<dbReference type="Ensembl" id="ENSEEET00000006832.2">
    <property type="protein sequence ID" value="ENSEEEP00000006739.2"/>
    <property type="gene ID" value="ENSEEEG00000003563.2"/>
</dbReference>
<dbReference type="InterPro" id="IPR011029">
    <property type="entry name" value="DEATH-like_dom_sf"/>
</dbReference>
<reference evidence="6" key="4">
    <citation type="submission" date="2025-08" db="UniProtKB">
        <authorList>
            <consortium name="Ensembl"/>
        </authorList>
    </citation>
    <scope>IDENTIFICATION</scope>
</reference>
<dbReference type="GO" id="GO:0045087">
    <property type="term" value="P:innate immune response"/>
    <property type="evidence" value="ECO:0007669"/>
    <property type="project" value="UniProtKB-ARBA"/>
</dbReference>
<dbReference type="OMA" id="MTQVYES"/>
<proteinExistence type="predicted"/>
<dbReference type="GO" id="GO:0007165">
    <property type="term" value="P:signal transduction"/>
    <property type="evidence" value="ECO:0007669"/>
    <property type="project" value="InterPro"/>
</dbReference>
<feature type="binding site" evidence="3">
    <location>
        <position position="194"/>
    </location>
    <ligand>
        <name>ATP</name>
        <dbReference type="ChEBI" id="CHEBI:30616"/>
    </ligand>
</feature>
<dbReference type="InterPro" id="IPR011009">
    <property type="entry name" value="Kinase-like_dom_sf"/>
</dbReference>
<dbReference type="InterPro" id="IPR000488">
    <property type="entry name" value="Death_dom"/>
</dbReference>
<evidence type="ECO:0000256" key="3">
    <source>
        <dbReference type="PROSITE-ProRule" id="PRU10141"/>
    </source>
</evidence>
<evidence type="ECO:0000256" key="2">
    <source>
        <dbReference type="ARBA" id="ARBA00022840"/>
    </source>
</evidence>
<dbReference type="PROSITE" id="PS50011">
    <property type="entry name" value="PROTEIN_KINASE_DOM"/>
    <property type="match status" value="1"/>
</dbReference>
<dbReference type="GO" id="GO:0004672">
    <property type="term" value="F:protein kinase activity"/>
    <property type="evidence" value="ECO:0007669"/>
    <property type="project" value="InterPro"/>
</dbReference>
<sequence>MSNLTNSNEYIYDLPAAGMNEFTRVMDSLPLSDWLRFASQVISNQTELRLVELSSRRTETLMGKWGCRNGTVDDLLDVLQSLELLRPRDIILKCELMKEKKQRFCILLLNVLFLLLENQSLPKPGPPPPHLESGRFSSCKCHVDRPSLFTGALSWPFEEVQQGTDNFSAVRQIGEGGFGHVYRASMKNTDFAVKRLKEGSQMGWSVVRESFTTEVERLSQYRHPNIVDLVGYSVGGGTYCLIYVYMPSGSLEDWLRCKNSTALCWMQRVNILLGSAKAIQYLHSSSPALIHGDVKSSNILLGEHLEPKLGDFGMARLCHSPSRTPGKTSTVAQTATVRGTLAYLPEEYLKDGQLGVAIDVYSFGVVVLEVLTGRRALETDKQSKTVYLKDLVTEVEDNERDFSKRKYSQETGFSQAAENICTKHLDPKLLKDGLSAPHGSREISQLACRCLDRRRKKRPLMTEVFKTVEDVYAGLKDFCRSGIVKTSPAPPHLSPPNSLRSDNCSLDSLTHRFSKLGPQEDTYCCTHKHSSPCPSSAVTHSQDPKSGRSEGSWNELHNSVHAPCESDESQGFSQCWASPCASQSNKCPGGHGDLNVSQSNERVVINPVRQRFVEKMALYEEGRIPTSDLLSSATPCKFCR</sequence>
<evidence type="ECO:0000313" key="6">
    <source>
        <dbReference type="Ensembl" id="ENSEEEP00000006739.2"/>
    </source>
</evidence>
<dbReference type="PROSITE" id="PS00107">
    <property type="entry name" value="PROTEIN_KINASE_ATP"/>
    <property type="match status" value="1"/>
</dbReference>
<dbReference type="SUPFAM" id="SSF47986">
    <property type="entry name" value="DEATH domain"/>
    <property type="match status" value="1"/>
</dbReference>
<dbReference type="FunFam" id="1.10.533.10:FF:000030">
    <property type="entry name" value="Interleukin-1 receptor-associated kinase-like 2"/>
    <property type="match status" value="1"/>
</dbReference>
<feature type="region of interest" description="Disordered" evidence="4">
    <location>
        <begin position="529"/>
        <end position="554"/>
    </location>
</feature>
<dbReference type="GO" id="GO:0005886">
    <property type="term" value="C:plasma membrane"/>
    <property type="evidence" value="ECO:0007669"/>
    <property type="project" value="TreeGrafter"/>
</dbReference>
<keyword evidence="1 3" id="KW-0547">Nucleotide-binding</keyword>
<dbReference type="Gene3D" id="1.10.510.10">
    <property type="entry name" value="Transferase(Phosphotransferase) domain 1"/>
    <property type="match status" value="1"/>
</dbReference>
<dbReference type="PANTHER" id="PTHR27001:SF939">
    <property type="entry name" value="INTERLEUKIN 1 RECEPTOR ASSOCIATED KINASE 1"/>
    <property type="match status" value="1"/>
</dbReference>
<dbReference type="AlphaFoldDB" id="A0A4W4E652"/>
<protein>
    <recommendedName>
        <fullName evidence="5">Protein kinase domain-containing protein</fullName>
    </recommendedName>
</protein>
<name>A0A4W4E652_ELEEL</name>
<reference evidence="6" key="5">
    <citation type="submission" date="2025-09" db="UniProtKB">
        <authorList>
            <consortium name="Ensembl"/>
        </authorList>
    </citation>
    <scope>IDENTIFICATION</scope>
</reference>
<dbReference type="Pfam" id="PF00069">
    <property type="entry name" value="Pkinase"/>
    <property type="match status" value="1"/>
</dbReference>
<feature type="compositionally biased region" description="Polar residues" evidence="4">
    <location>
        <begin position="532"/>
        <end position="541"/>
    </location>
</feature>
<reference evidence="7" key="2">
    <citation type="journal article" date="2017" name="Sci. Adv.">
        <title>A tail of two voltages: Proteomic comparison of the three electric organs of the electric eel.</title>
        <authorList>
            <person name="Traeger L.L."/>
            <person name="Sabat G."/>
            <person name="Barrett-Wilt G.A."/>
            <person name="Wells G.B."/>
            <person name="Sussman M.R."/>
        </authorList>
    </citation>
    <scope>NUCLEOTIDE SEQUENCE [LARGE SCALE GENOMIC DNA]</scope>
</reference>
<dbReference type="InterPro" id="IPR000719">
    <property type="entry name" value="Prot_kinase_dom"/>
</dbReference>
<dbReference type="InterPro" id="IPR008271">
    <property type="entry name" value="Ser/Thr_kinase_AS"/>
</dbReference>
<dbReference type="SUPFAM" id="SSF56112">
    <property type="entry name" value="Protein kinase-like (PK-like)"/>
    <property type="match status" value="1"/>
</dbReference>
<dbReference type="Pfam" id="PF00531">
    <property type="entry name" value="Death"/>
    <property type="match status" value="1"/>
</dbReference>
<dbReference type="InterPro" id="IPR017441">
    <property type="entry name" value="Protein_kinase_ATP_BS"/>
</dbReference>
<dbReference type="Gene3D" id="3.30.200.20">
    <property type="entry name" value="Phosphorylase Kinase, domain 1"/>
    <property type="match status" value="1"/>
</dbReference>
<dbReference type="GeneTree" id="ENSGT00940000160502"/>
<keyword evidence="2 3" id="KW-0067">ATP-binding</keyword>
<keyword evidence="7" id="KW-1185">Reference proteome</keyword>
<reference evidence="7" key="1">
    <citation type="journal article" date="2014" name="Science">
        <title>Nonhuman genetics. Genomic basis for the convergent evolution of electric organs.</title>
        <authorList>
            <person name="Gallant J.R."/>
            <person name="Traeger L.L."/>
            <person name="Volkening J.D."/>
            <person name="Moffett H."/>
            <person name="Chen P.H."/>
            <person name="Novina C.D."/>
            <person name="Phillips G.N.Jr."/>
            <person name="Anand R."/>
            <person name="Wells G.B."/>
            <person name="Pinch M."/>
            <person name="Guth R."/>
            <person name="Unguez G.A."/>
            <person name="Albert J.S."/>
            <person name="Zakon H.H."/>
            <person name="Samanta M.P."/>
            <person name="Sussman M.R."/>
        </authorList>
    </citation>
    <scope>NUCLEOTIDE SEQUENCE [LARGE SCALE GENOMIC DNA]</scope>
</reference>
<dbReference type="Gene3D" id="1.10.533.10">
    <property type="entry name" value="Death Domain, Fas"/>
    <property type="match status" value="1"/>
</dbReference>